<dbReference type="EMBL" id="JAFNEN010000586">
    <property type="protein sequence ID" value="KAG8180102.1"/>
    <property type="molecule type" value="Genomic_DNA"/>
</dbReference>
<organism evidence="1 2">
    <name type="scientific">Oedothorax gibbosus</name>
    <dbReference type="NCBI Taxonomy" id="931172"/>
    <lineage>
        <taxon>Eukaryota</taxon>
        <taxon>Metazoa</taxon>
        <taxon>Ecdysozoa</taxon>
        <taxon>Arthropoda</taxon>
        <taxon>Chelicerata</taxon>
        <taxon>Arachnida</taxon>
        <taxon>Araneae</taxon>
        <taxon>Araneomorphae</taxon>
        <taxon>Entelegynae</taxon>
        <taxon>Araneoidea</taxon>
        <taxon>Linyphiidae</taxon>
        <taxon>Erigoninae</taxon>
        <taxon>Oedothorax</taxon>
    </lineage>
</organism>
<gene>
    <name evidence="1" type="ORF">JTE90_027881</name>
</gene>
<reference evidence="1 2" key="1">
    <citation type="journal article" date="2022" name="Nat. Ecol. Evol.">
        <title>A masculinizing supergene underlies an exaggerated male reproductive morph in a spider.</title>
        <authorList>
            <person name="Hendrickx F."/>
            <person name="De Corte Z."/>
            <person name="Sonet G."/>
            <person name="Van Belleghem S.M."/>
            <person name="Kostlbacher S."/>
            <person name="Vangestel C."/>
        </authorList>
    </citation>
    <scope>NUCLEOTIDE SEQUENCE [LARGE SCALE GENOMIC DNA]</scope>
    <source>
        <strain evidence="1">W744_W776</strain>
    </source>
</reference>
<dbReference type="Proteomes" id="UP000827092">
    <property type="component" value="Unassembled WGS sequence"/>
</dbReference>
<accession>A0AAV6U6D8</accession>
<dbReference type="AlphaFoldDB" id="A0AAV6U6D8"/>
<proteinExistence type="predicted"/>
<comment type="caution">
    <text evidence="1">The sequence shown here is derived from an EMBL/GenBank/DDBJ whole genome shotgun (WGS) entry which is preliminary data.</text>
</comment>
<protein>
    <submittedName>
        <fullName evidence="1">Uncharacterized protein</fullName>
    </submittedName>
</protein>
<evidence type="ECO:0000313" key="1">
    <source>
        <dbReference type="EMBL" id="KAG8180102.1"/>
    </source>
</evidence>
<sequence length="67" mass="7627">MREKLRVSKSVDVQKPLIHAFWKGVLTRLLRLSLRQIGQQKRSLYSISTHTLAVVLTSHGKPIPTHA</sequence>
<evidence type="ECO:0000313" key="2">
    <source>
        <dbReference type="Proteomes" id="UP000827092"/>
    </source>
</evidence>
<keyword evidence="2" id="KW-1185">Reference proteome</keyword>
<name>A0AAV6U6D8_9ARAC</name>